<name>A0A8H7UWE8_9FUNG</name>
<keyword evidence="1" id="KW-0175">Coiled coil</keyword>
<protein>
    <submittedName>
        <fullName evidence="2">Uncharacterized protein</fullName>
    </submittedName>
</protein>
<proteinExistence type="predicted"/>
<dbReference type="Proteomes" id="UP000603453">
    <property type="component" value="Unassembled WGS sequence"/>
</dbReference>
<feature type="coiled-coil region" evidence="1">
    <location>
        <begin position="348"/>
        <end position="375"/>
    </location>
</feature>
<sequence>MTQLDPFIIYTVKLAMDFKSVEPSTPIPKTFDEQDNSTNPMFPDTMARIMTINALHEGGKEPELRRDNVLSLLYHADEQWVASTVELSHKRNEREFQQTLDLVHRQQRIYLDTLHLLQKAVLSTDSQKRFNEPIWFAAQVLNNNCQIRHLEYFTDIIAPLATKLVKSMEQIRLVTRRLLHKQQTLKQKQSESSSFFHAFFSNSNQSDTTFYNSHQHHDLLKRVEPHLVELLYDWTNFEKTLYECYVHTVFGKYHTNLIMEEQQKSNCTEIIQQQQQLPHELFHDEFTQLLPIVLERAINLQIMDIQSIQSLDPIAFVAVPRLTILAGVTWLTHLTGWRSNISTLPIWVKSHIETLSRITSALDALENQLLKNQTEDAHHSFVQRYQRLEQGLVTGRSILQDESDPCQQLEKQIFLDICNIADSILSSHQTQAFTVVLCHLFRHFGTQYDIEFEESEDAVPLECTILDLAI</sequence>
<evidence type="ECO:0000313" key="2">
    <source>
        <dbReference type="EMBL" id="KAG2193164.1"/>
    </source>
</evidence>
<keyword evidence="3" id="KW-1185">Reference proteome</keyword>
<dbReference type="OrthoDB" id="20035at2759"/>
<dbReference type="AlphaFoldDB" id="A0A8H7UWE8"/>
<evidence type="ECO:0000256" key="1">
    <source>
        <dbReference type="SAM" id="Coils"/>
    </source>
</evidence>
<gene>
    <name evidence="2" type="ORF">INT47_009597</name>
</gene>
<organism evidence="2 3">
    <name type="scientific">Mucor saturninus</name>
    <dbReference type="NCBI Taxonomy" id="64648"/>
    <lineage>
        <taxon>Eukaryota</taxon>
        <taxon>Fungi</taxon>
        <taxon>Fungi incertae sedis</taxon>
        <taxon>Mucoromycota</taxon>
        <taxon>Mucoromycotina</taxon>
        <taxon>Mucoromycetes</taxon>
        <taxon>Mucorales</taxon>
        <taxon>Mucorineae</taxon>
        <taxon>Mucoraceae</taxon>
        <taxon>Mucor</taxon>
    </lineage>
</organism>
<reference evidence="2" key="1">
    <citation type="submission" date="2020-12" db="EMBL/GenBank/DDBJ databases">
        <title>Metabolic potential, ecology and presence of endohyphal bacteria is reflected in genomic diversity of Mucoromycotina.</title>
        <authorList>
            <person name="Muszewska A."/>
            <person name="Okrasinska A."/>
            <person name="Steczkiewicz K."/>
            <person name="Drgas O."/>
            <person name="Orlowska M."/>
            <person name="Perlinska-Lenart U."/>
            <person name="Aleksandrzak-Piekarczyk T."/>
            <person name="Szatraj K."/>
            <person name="Zielenkiewicz U."/>
            <person name="Pilsyk S."/>
            <person name="Malc E."/>
            <person name="Mieczkowski P."/>
            <person name="Kruszewska J.S."/>
            <person name="Biernat P."/>
            <person name="Pawlowska J."/>
        </authorList>
    </citation>
    <scope>NUCLEOTIDE SEQUENCE</scope>
    <source>
        <strain evidence="2">WA0000017839</strain>
    </source>
</reference>
<comment type="caution">
    <text evidence="2">The sequence shown here is derived from an EMBL/GenBank/DDBJ whole genome shotgun (WGS) entry which is preliminary data.</text>
</comment>
<dbReference type="EMBL" id="JAEPRD010000245">
    <property type="protein sequence ID" value="KAG2193164.1"/>
    <property type="molecule type" value="Genomic_DNA"/>
</dbReference>
<evidence type="ECO:0000313" key="3">
    <source>
        <dbReference type="Proteomes" id="UP000603453"/>
    </source>
</evidence>
<accession>A0A8H7UWE8</accession>